<dbReference type="SMART" id="SM00631">
    <property type="entry name" value="Zn_pept"/>
    <property type="match status" value="1"/>
</dbReference>
<dbReference type="Ensembl" id="ENSPSIT00000018241.1">
    <property type="protein sequence ID" value="ENSPSIP00000018156.1"/>
    <property type="gene ID" value="ENSPSIG00000016147.1"/>
</dbReference>
<evidence type="ECO:0000313" key="12">
    <source>
        <dbReference type="Ensembl" id="ENSPSIP00000018156.1"/>
    </source>
</evidence>
<dbReference type="GeneTree" id="ENSGT00940000158082"/>
<dbReference type="InterPro" id="IPR000834">
    <property type="entry name" value="Peptidase_M14"/>
</dbReference>
<reference evidence="12" key="4">
    <citation type="submission" date="2025-09" db="UniProtKB">
        <authorList>
            <consortium name="Ensembl"/>
        </authorList>
    </citation>
    <scope>IDENTIFICATION</scope>
</reference>
<dbReference type="PROSITE" id="PS00132">
    <property type="entry name" value="CARBOXYPEPT_ZN_1"/>
    <property type="match status" value="1"/>
</dbReference>
<sequence>MLVDEEATQMIRHHFMPQTLETFNYASYHTLEEIYEFMDLLIEANPNLVSKIQIGNTYEGRPIYVLKFSTGGTKRPAIWLDTGIHSREWITQASGVLFAKKILDGYGQDPSLTSILDKLDIFLEIVTNPDGFAFTHTKVCLLITVRASALGFQAWV</sequence>
<evidence type="ECO:0000256" key="7">
    <source>
        <dbReference type="ARBA" id="ARBA00022801"/>
    </source>
</evidence>
<dbReference type="EMBL" id="AGCU01066813">
    <property type="status" value="NOT_ANNOTATED_CDS"/>
    <property type="molecule type" value="Genomic_DNA"/>
</dbReference>
<keyword evidence="5" id="KW-0479">Metal-binding</keyword>
<evidence type="ECO:0000256" key="10">
    <source>
        <dbReference type="PROSITE-ProRule" id="PRU01379"/>
    </source>
</evidence>
<evidence type="ECO:0000256" key="8">
    <source>
        <dbReference type="ARBA" id="ARBA00022833"/>
    </source>
</evidence>
<dbReference type="SUPFAM" id="SSF53187">
    <property type="entry name" value="Zn-dependent exopeptidases"/>
    <property type="match status" value="1"/>
</dbReference>
<dbReference type="GO" id="GO:0008270">
    <property type="term" value="F:zinc ion binding"/>
    <property type="evidence" value="ECO:0007669"/>
    <property type="project" value="InterPro"/>
</dbReference>
<dbReference type="GO" id="GO:0004181">
    <property type="term" value="F:metallocarboxypeptidase activity"/>
    <property type="evidence" value="ECO:0007669"/>
    <property type="project" value="InterPro"/>
</dbReference>
<evidence type="ECO:0000259" key="11">
    <source>
        <dbReference type="PROSITE" id="PS52035"/>
    </source>
</evidence>
<dbReference type="Pfam" id="PF00246">
    <property type="entry name" value="Peptidase_M14"/>
    <property type="match status" value="1"/>
</dbReference>
<evidence type="ECO:0000256" key="9">
    <source>
        <dbReference type="ARBA" id="ARBA00023049"/>
    </source>
</evidence>
<feature type="domain" description="Peptidase M14" evidence="11">
    <location>
        <begin position="27"/>
        <end position="156"/>
    </location>
</feature>
<dbReference type="PANTHER" id="PTHR11705:SF94">
    <property type="entry name" value="CARBOXYPEPTIDASE A1"/>
    <property type="match status" value="1"/>
</dbReference>
<keyword evidence="6" id="KW-0732">Signal</keyword>
<dbReference type="PROSITE" id="PS52035">
    <property type="entry name" value="PEPTIDASE_M14"/>
    <property type="match status" value="1"/>
</dbReference>
<dbReference type="GO" id="GO:0006508">
    <property type="term" value="P:proteolysis"/>
    <property type="evidence" value="ECO:0007669"/>
    <property type="project" value="UniProtKB-KW"/>
</dbReference>
<reference evidence="13" key="1">
    <citation type="submission" date="2011-10" db="EMBL/GenBank/DDBJ databases">
        <authorList>
            <consortium name="Soft-shell Turtle Genome Consortium"/>
        </authorList>
    </citation>
    <scope>NUCLEOTIDE SEQUENCE [LARGE SCALE GENOMIC DNA]</scope>
    <source>
        <strain evidence="13">Daiwa-1</strain>
    </source>
</reference>
<dbReference type="HOGENOM" id="CLU_1690848_0_0_1"/>
<organism evidence="12 13">
    <name type="scientific">Pelodiscus sinensis</name>
    <name type="common">Chinese softshell turtle</name>
    <name type="synonym">Trionyx sinensis</name>
    <dbReference type="NCBI Taxonomy" id="13735"/>
    <lineage>
        <taxon>Eukaryota</taxon>
        <taxon>Metazoa</taxon>
        <taxon>Chordata</taxon>
        <taxon>Craniata</taxon>
        <taxon>Vertebrata</taxon>
        <taxon>Euteleostomi</taxon>
        <taxon>Archelosauria</taxon>
        <taxon>Testudinata</taxon>
        <taxon>Testudines</taxon>
        <taxon>Cryptodira</taxon>
        <taxon>Trionychia</taxon>
        <taxon>Trionychidae</taxon>
        <taxon>Pelodiscus</taxon>
    </lineage>
</organism>
<reference evidence="13" key="2">
    <citation type="journal article" date="2013" name="Nat. Genet.">
        <title>The draft genomes of soft-shell turtle and green sea turtle yield insights into the development and evolution of the turtle-specific body plan.</title>
        <authorList>
            <person name="Wang Z."/>
            <person name="Pascual-Anaya J."/>
            <person name="Zadissa A."/>
            <person name="Li W."/>
            <person name="Niimura Y."/>
            <person name="Huang Z."/>
            <person name="Li C."/>
            <person name="White S."/>
            <person name="Xiong Z."/>
            <person name="Fang D."/>
            <person name="Wang B."/>
            <person name="Ming Y."/>
            <person name="Chen Y."/>
            <person name="Zheng Y."/>
            <person name="Kuraku S."/>
            <person name="Pignatelli M."/>
            <person name="Herrero J."/>
            <person name="Beal K."/>
            <person name="Nozawa M."/>
            <person name="Li Q."/>
            <person name="Wang J."/>
            <person name="Zhang H."/>
            <person name="Yu L."/>
            <person name="Shigenobu S."/>
            <person name="Wang J."/>
            <person name="Liu J."/>
            <person name="Flicek P."/>
            <person name="Searle S."/>
            <person name="Wang J."/>
            <person name="Kuratani S."/>
            <person name="Yin Y."/>
            <person name="Aken B."/>
            <person name="Zhang G."/>
            <person name="Irie N."/>
        </authorList>
    </citation>
    <scope>NUCLEOTIDE SEQUENCE [LARGE SCALE GENOMIC DNA]</scope>
    <source>
        <strain evidence="13">Daiwa-1</strain>
    </source>
</reference>
<dbReference type="STRING" id="13735.ENSPSIP00000018156"/>
<dbReference type="Gene3D" id="3.40.630.10">
    <property type="entry name" value="Zn peptidases"/>
    <property type="match status" value="1"/>
</dbReference>
<dbReference type="PANTHER" id="PTHR11705">
    <property type="entry name" value="PROTEASE FAMILY M14 CARBOXYPEPTIDASE A,B"/>
    <property type="match status" value="1"/>
</dbReference>
<dbReference type="InterPro" id="IPR057246">
    <property type="entry name" value="CARBOXYPEPT_ZN_1"/>
</dbReference>
<dbReference type="FunFam" id="3.40.630.10:FF:000084">
    <property type="entry name" value="Carboxypeptidase B2"/>
    <property type="match status" value="1"/>
</dbReference>
<comment type="cofactor">
    <cofactor evidence="1">
        <name>Zn(2+)</name>
        <dbReference type="ChEBI" id="CHEBI:29105"/>
    </cofactor>
</comment>
<keyword evidence="13" id="KW-1185">Reference proteome</keyword>
<evidence type="ECO:0000256" key="6">
    <source>
        <dbReference type="ARBA" id="ARBA00022729"/>
    </source>
</evidence>
<comment type="caution">
    <text evidence="10">Lacks conserved residue(s) required for the propagation of feature annotation.</text>
</comment>
<keyword evidence="8" id="KW-0862">Zinc</keyword>
<evidence type="ECO:0000256" key="3">
    <source>
        <dbReference type="ARBA" id="ARBA00022645"/>
    </source>
</evidence>
<keyword evidence="4" id="KW-0645">Protease</keyword>
<protein>
    <submittedName>
        <fullName evidence="12">Carboxypeptidase A1</fullName>
    </submittedName>
</protein>
<dbReference type="eggNOG" id="KOG2650">
    <property type="taxonomic scope" value="Eukaryota"/>
</dbReference>
<accession>K7GCZ5</accession>
<keyword evidence="9" id="KW-0482">Metalloprotease</keyword>
<evidence type="ECO:0000256" key="5">
    <source>
        <dbReference type="ARBA" id="ARBA00022723"/>
    </source>
</evidence>
<evidence type="ECO:0000256" key="2">
    <source>
        <dbReference type="ARBA" id="ARBA00005988"/>
    </source>
</evidence>
<proteinExistence type="inferred from homology"/>
<evidence type="ECO:0000256" key="1">
    <source>
        <dbReference type="ARBA" id="ARBA00001947"/>
    </source>
</evidence>
<evidence type="ECO:0000256" key="4">
    <source>
        <dbReference type="ARBA" id="ARBA00022670"/>
    </source>
</evidence>
<keyword evidence="3" id="KW-0121">Carboxypeptidase</keyword>
<comment type="similarity">
    <text evidence="2 10">Belongs to the peptidase M14 family.</text>
</comment>
<dbReference type="OMA" id="EIYPRNS"/>
<dbReference type="AlphaFoldDB" id="K7GCZ5"/>
<dbReference type="PRINTS" id="PR00765">
    <property type="entry name" value="CRBOXYPTASEA"/>
</dbReference>
<evidence type="ECO:0000313" key="13">
    <source>
        <dbReference type="Proteomes" id="UP000007267"/>
    </source>
</evidence>
<dbReference type="EMBL" id="AGCU01066814">
    <property type="status" value="NOT_ANNOTATED_CDS"/>
    <property type="molecule type" value="Genomic_DNA"/>
</dbReference>
<keyword evidence="7" id="KW-0378">Hydrolase</keyword>
<dbReference type="Proteomes" id="UP000007267">
    <property type="component" value="Unassembled WGS sequence"/>
</dbReference>
<dbReference type="GO" id="GO:0005615">
    <property type="term" value="C:extracellular space"/>
    <property type="evidence" value="ECO:0007669"/>
    <property type="project" value="TreeGrafter"/>
</dbReference>
<name>K7GCZ5_PELSI</name>
<reference evidence="12" key="3">
    <citation type="submission" date="2025-08" db="UniProtKB">
        <authorList>
            <consortium name="Ensembl"/>
        </authorList>
    </citation>
    <scope>IDENTIFICATION</scope>
</reference>